<dbReference type="GO" id="GO:0005737">
    <property type="term" value="C:cytoplasm"/>
    <property type="evidence" value="ECO:0007669"/>
    <property type="project" value="TreeGrafter"/>
</dbReference>
<name>A0A9N8YLR9_9GLOM</name>
<proteinExistence type="predicted"/>
<sequence length="922" mass="108297">MRHHEIERKDAINCCTESIRIFNRLIRNIRRNSSSSMKLLIEQQQQQETNNNNLFLVEDHQSVTIIDSTDITDEQCVKEAEYMFKQATQLIETVVQANPSFTSHFLLNLAELEYRKHCWKESEEKLLKVLEYQQMVQVFQKETAQAKLCWGDFKCREGDFLSRRRGGGGRRGIDFDDSNSNYQDQCDQCYDLAIEYYQHANEIMNDIMKYEFISNIERMDSTNVFQIPRCRKLLSNQISSPMSKESNEDSIQFECLLLSNMKSELYQHQGWLLSKRGSLDEGLNLIELGRISNQSRLEKAEYFHFLGKAKILNFTNMLLQQNRLIFENIQDSVLSLPLFTKLIKPRKSRKANLSQSTKEKKISIKLLEEVNQAIDYLINVYDLSYECGLTQTLQETGLYITRANIINVYLQNQYNIDQVEIASICAFYLEMTALFNEKLKLPFSNDDSRWPQQFINPTSYQSDNKDDNDDSLVDEETKSRKDFIKTLLMKYEQEKNLTYKQFHTEFLDILPYNWTVCSISIDIETNDMYVCRYRQKISPLLLRLPLKRQSSREEYCNTTIIKEFNTILELSNQSMKIDKNEYQNKREKLEWWKERKQLDDRMKLLLENIENFWFGEELYRSFLRLGINVTDQDIEDIIYFLVDVYNKCNDQQIGYDEIDWDQLTEDFREILSNVNDSSFEDFDDQHIILILDKNVQMLPWESLPCLRNQPVSRLPSLSFLRDRILSIQHQNIPHNINTNTNNNHQKNQQNKQNIENIEFLNHVVDKNKCYYVLNPSQDLKNTQKEFETFVKSFQNWDGVIGHSPSEQEIKNGLSNQDLYIYFGHGSGEQYIRSHYIRSLDRCAVTLLLGCSSGHLKNGGEFDPSGTALSYMIAGCPALVANLWDVTDKDIDRFTVSKSRNECVLKYLIGSAPVVYGIPCYST</sequence>
<dbReference type="OrthoDB" id="10255632at2759"/>
<dbReference type="InterPro" id="IPR005314">
    <property type="entry name" value="Peptidase_C50"/>
</dbReference>
<dbReference type="GO" id="GO:0051307">
    <property type="term" value="P:meiotic chromosome separation"/>
    <property type="evidence" value="ECO:0007669"/>
    <property type="project" value="TreeGrafter"/>
</dbReference>
<dbReference type="PROSITE" id="PS51700">
    <property type="entry name" value="SEPARIN"/>
    <property type="match status" value="1"/>
</dbReference>
<dbReference type="PANTHER" id="PTHR12792">
    <property type="entry name" value="EXTRA SPINDLE POLES 1-RELATED"/>
    <property type="match status" value="1"/>
</dbReference>
<evidence type="ECO:0000313" key="7">
    <source>
        <dbReference type="EMBL" id="CAG8432826.1"/>
    </source>
</evidence>
<dbReference type="EMBL" id="CAJVPK010000004">
    <property type="protein sequence ID" value="CAG8432826.1"/>
    <property type="molecule type" value="Genomic_DNA"/>
</dbReference>
<dbReference type="GO" id="GO:0004197">
    <property type="term" value="F:cysteine-type endopeptidase activity"/>
    <property type="evidence" value="ECO:0007669"/>
    <property type="project" value="InterPro"/>
</dbReference>
<dbReference type="PANTHER" id="PTHR12792:SF0">
    <property type="entry name" value="SEPARIN"/>
    <property type="match status" value="1"/>
</dbReference>
<protein>
    <recommendedName>
        <fullName evidence="2">separase</fullName>
        <ecNumber evidence="2">3.4.22.49</ecNumber>
    </recommendedName>
</protein>
<evidence type="ECO:0000256" key="1">
    <source>
        <dbReference type="ARBA" id="ARBA00000451"/>
    </source>
</evidence>
<evidence type="ECO:0000256" key="2">
    <source>
        <dbReference type="ARBA" id="ARBA00012489"/>
    </source>
</evidence>
<evidence type="ECO:0000259" key="6">
    <source>
        <dbReference type="PROSITE" id="PS51700"/>
    </source>
</evidence>
<gene>
    <name evidence="7" type="ORF">DEBURN_LOCUS153</name>
</gene>
<evidence type="ECO:0000313" key="8">
    <source>
        <dbReference type="Proteomes" id="UP000789706"/>
    </source>
</evidence>
<feature type="domain" description="Peptidase C50" evidence="6">
    <location>
        <begin position="766"/>
        <end position="861"/>
    </location>
</feature>
<accession>A0A9N8YLR9</accession>
<organism evidence="7 8">
    <name type="scientific">Diversispora eburnea</name>
    <dbReference type="NCBI Taxonomy" id="1213867"/>
    <lineage>
        <taxon>Eukaryota</taxon>
        <taxon>Fungi</taxon>
        <taxon>Fungi incertae sedis</taxon>
        <taxon>Mucoromycota</taxon>
        <taxon>Glomeromycotina</taxon>
        <taxon>Glomeromycetes</taxon>
        <taxon>Diversisporales</taxon>
        <taxon>Diversisporaceae</taxon>
        <taxon>Diversispora</taxon>
    </lineage>
</organism>
<dbReference type="GO" id="GO:0072686">
    <property type="term" value="C:mitotic spindle"/>
    <property type="evidence" value="ECO:0007669"/>
    <property type="project" value="TreeGrafter"/>
</dbReference>
<dbReference type="Proteomes" id="UP000789706">
    <property type="component" value="Unassembled WGS sequence"/>
</dbReference>
<feature type="region of interest" description="Disordered" evidence="5">
    <location>
        <begin position="455"/>
        <end position="474"/>
    </location>
</feature>
<comment type="catalytic activity">
    <reaction evidence="1">
        <text>All bonds known to be hydrolyzed by this endopeptidase have arginine in P1 and an acidic residue in P4. P6 is often occupied by an acidic residue or by a hydroxy-amino-acid residue, the phosphorylation of which enhances cleavage.</text>
        <dbReference type="EC" id="3.4.22.49"/>
    </reaction>
</comment>
<dbReference type="InterPro" id="IPR030397">
    <property type="entry name" value="SEPARIN_core_dom"/>
</dbReference>
<dbReference type="GO" id="GO:0006508">
    <property type="term" value="P:proteolysis"/>
    <property type="evidence" value="ECO:0007669"/>
    <property type="project" value="InterPro"/>
</dbReference>
<keyword evidence="3" id="KW-0378">Hydrolase</keyword>
<dbReference type="EC" id="3.4.22.49" evidence="2"/>
<keyword evidence="8" id="KW-1185">Reference proteome</keyword>
<evidence type="ECO:0000256" key="3">
    <source>
        <dbReference type="ARBA" id="ARBA00022801"/>
    </source>
</evidence>
<keyword evidence="4" id="KW-0159">Chromosome partition</keyword>
<dbReference type="AlphaFoldDB" id="A0A9N8YLR9"/>
<reference evidence="7" key="1">
    <citation type="submission" date="2021-06" db="EMBL/GenBank/DDBJ databases">
        <authorList>
            <person name="Kallberg Y."/>
            <person name="Tangrot J."/>
            <person name="Rosling A."/>
        </authorList>
    </citation>
    <scope>NUCLEOTIDE SEQUENCE</scope>
    <source>
        <strain evidence="7">AZ414A</strain>
    </source>
</reference>
<dbReference type="GO" id="GO:0005634">
    <property type="term" value="C:nucleus"/>
    <property type="evidence" value="ECO:0007669"/>
    <property type="project" value="InterPro"/>
</dbReference>
<dbReference type="Pfam" id="PF03568">
    <property type="entry name" value="Separin_C"/>
    <property type="match status" value="2"/>
</dbReference>
<evidence type="ECO:0000256" key="4">
    <source>
        <dbReference type="ARBA" id="ARBA00022829"/>
    </source>
</evidence>
<evidence type="ECO:0000256" key="5">
    <source>
        <dbReference type="SAM" id="MobiDB-lite"/>
    </source>
</evidence>
<comment type="caution">
    <text evidence="7">The sequence shown here is derived from an EMBL/GenBank/DDBJ whole genome shotgun (WGS) entry which is preliminary data.</text>
</comment>